<accession>A0A6A6Q3T8</accession>
<evidence type="ECO:0000256" key="1">
    <source>
        <dbReference type="SAM" id="MobiDB-lite"/>
    </source>
</evidence>
<organism evidence="2 3">
    <name type="scientific">Neohortaea acidophila</name>
    <dbReference type="NCBI Taxonomy" id="245834"/>
    <lineage>
        <taxon>Eukaryota</taxon>
        <taxon>Fungi</taxon>
        <taxon>Dikarya</taxon>
        <taxon>Ascomycota</taxon>
        <taxon>Pezizomycotina</taxon>
        <taxon>Dothideomycetes</taxon>
        <taxon>Dothideomycetidae</taxon>
        <taxon>Mycosphaerellales</taxon>
        <taxon>Teratosphaeriaceae</taxon>
        <taxon>Neohortaea</taxon>
    </lineage>
</organism>
<evidence type="ECO:0000313" key="2">
    <source>
        <dbReference type="EMBL" id="KAF2487070.1"/>
    </source>
</evidence>
<dbReference type="AlphaFoldDB" id="A0A6A6Q3T8"/>
<proteinExistence type="predicted"/>
<keyword evidence="3" id="KW-1185">Reference proteome</keyword>
<dbReference type="GeneID" id="54477305"/>
<evidence type="ECO:0000313" key="3">
    <source>
        <dbReference type="Proteomes" id="UP000799767"/>
    </source>
</evidence>
<feature type="region of interest" description="Disordered" evidence="1">
    <location>
        <begin position="1"/>
        <end position="75"/>
    </location>
</feature>
<feature type="compositionally biased region" description="Low complexity" evidence="1">
    <location>
        <begin position="15"/>
        <end position="30"/>
    </location>
</feature>
<dbReference type="Proteomes" id="UP000799767">
    <property type="component" value="Unassembled WGS sequence"/>
</dbReference>
<reference evidence="2" key="1">
    <citation type="journal article" date="2020" name="Stud. Mycol.">
        <title>101 Dothideomycetes genomes: a test case for predicting lifestyles and emergence of pathogens.</title>
        <authorList>
            <person name="Haridas S."/>
            <person name="Albert R."/>
            <person name="Binder M."/>
            <person name="Bloem J."/>
            <person name="Labutti K."/>
            <person name="Salamov A."/>
            <person name="Andreopoulos B."/>
            <person name="Baker S."/>
            <person name="Barry K."/>
            <person name="Bills G."/>
            <person name="Bluhm B."/>
            <person name="Cannon C."/>
            <person name="Castanera R."/>
            <person name="Culley D."/>
            <person name="Daum C."/>
            <person name="Ezra D."/>
            <person name="Gonzalez J."/>
            <person name="Henrissat B."/>
            <person name="Kuo A."/>
            <person name="Liang C."/>
            <person name="Lipzen A."/>
            <person name="Lutzoni F."/>
            <person name="Magnuson J."/>
            <person name="Mondo S."/>
            <person name="Nolan M."/>
            <person name="Ohm R."/>
            <person name="Pangilinan J."/>
            <person name="Park H.-J."/>
            <person name="Ramirez L."/>
            <person name="Alfaro M."/>
            <person name="Sun H."/>
            <person name="Tritt A."/>
            <person name="Yoshinaga Y."/>
            <person name="Zwiers L.-H."/>
            <person name="Turgeon B."/>
            <person name="Goodwin S."/>
            <person name="Spatafora J."/>
            <person name="Crous P."/>
            <person name="Grigoriev I."/>
        </authorList>
    </citation>
    <scope>NUCLEOTIDE SEQUENCE</scope>
    <source>
        <strain evidence="2">CBS 113389</strain>
    </source>
</reference>
<protein>
    <submittedName>
        <fullName evidence="2">Uncharacterized protein</fullName>
    </submittedName>
</protein>
<feature type="compositionally biased region" description="Low complexity" evidence="1">
    <location>
        <begin position="46"/>
        <end position="61"/>
    </location>
</feature>
<name>A0A6A6Q3T8_9PEZI</name>
<dbReference type="EMBL" id="MU001631">
    <property type="protein sequence ID" value="KAF2487070.1"/>
    <property type="molecule type" value="Genomic_DNA"/>
</dbReference>
<dbReference type="RefSeq" id="XP_033593639.1">
    <property type="nucleotide sequence ID" value="XM_033736303.1"/>
</dbReference>
<gene>
    <name evidence="2" type="ORF">BDY17DRAFT_319638</name>
</gene>
<sequence>MSSSAVPIPQRKRNAVAAASYSSSASSSWSVGLGTPHSSSSKGKEPMSTSPPSSSSPSWSSMVEPISPRRPSLLGSSLAKSEHTVINLAHSDGPPRLVTCVKSSQGFDWNPELFLPSYAYQTTLDLATKQDPVEDIVLTDEEAAAILPQ</sequence>
<dbReference type="OrthoDB" id="4157259at2759"/>